<dbReference type="EMBL" id="JAPQKP010000003">
    <property type="protein sequence ID" value="KAJ5199166.1"/>
    <property type="molecule type" value="Genomic_DNA"/>
</dbReference>
<keyword evidence="2" id="KW-1185">Reference proteome</keyword>
<dbReference type="OrthoDB" id="10393515at2759"/>
<protein>
    <submittedName>
        <fullName evidence="1">Uncharacterized protein</fullName>
    </submittedName>
</protein>
<proteinExistence type="predicted"/>
<reference evidence="1" key="2">
    <citation type="journal article" date="2023" name="IMA Fungus">
        <title>Comparative genomic study of the Penicillium genus elucidates a diverse pangenome and 15 lateral gene transfer events.</title>
        <authorList>
            <person name="Petersen C."/>
            <person name="Sorensen T."/>
            <person name="Nielsen M.R."/>
            <person name="Sondergaard T.E."/>
            <person name="Sorensen J.L."/>
            <person name="Fitzpatrick D.A."/>
            <person name="Frisvad J.C."/>
            <person name="Nielsen K.L."/>
        </authorList>
    </citation>
    <scope>NUCLEOTIDE SEQUENCE</scope>
    <source>
        <strain evidence="1">IBT 16849</strain>
    </source>
</reference>
<dbReference type="Proteomes" id="UP001150879">
    <property type="component" value="Unassembled WGS sequence"/>
</dbReference>
<sequence length="164" mass="18523">MALKCGGLYSLFKVGYFAMNALNTLQHSSVRQLLLCLFLVYHQSWAARPNDNAPIIERVYHDVLATILCCRRDVPLRGPSFAVVTVGVRGDIKYENLIIFLMVTLRGETAVYLRPNDSATVDYLEISRTKLGRPYYTLKDDAFFVEDQLVKSITDNLPISLSTV</sequence>
<evidence type="ECO:0000313" key="2">
    <source>
        <dbReference type="Proteomes" id="UP001150879"/>
    </source>
</evidence>
<dbReference type="AlphaFoldDB" id="A0A9W9MDI2"/>
<gene>
    <name evidence="1" type="ORF">N7472_004370</name>
</gene>
<comment type="caution">
    <text evidence="1">The sequence shown here is derived from an EMBL/GenBank/DDBJ whole genome shotgun (WGS) entry which is preliminary data.</text>
</comment>
<accession>A0A9W9MDI2</accession>
<reference evidence="1" key="1">
    <citation type="submission" date="2022-11" db="EMBL/GenBank/DDBJ databases">
        <authorList>
            <person name="Petersen C."/>
        </authorList>
    </citation>
    <scope>NUCLEOTIDE SEQUENCE</scope>
    <source>
        <strain evidence="1">IBT 16849</strain>
    </source>
</reference>
<organism evidence="1 2">
    <name type="scientific">Penicillium cf. griseofulvum</name>
    <dbReference type="NCBI Taxonomy" id="2972120"/>
    <lineage>
        <taxon>Eukaryota</taxon>
        <taxon>Fungi</taxon>
        <taxon>Dikarya</taxon>
        <taxon>Ascomycota</taxon>
        <taxon>Pezizomycotina</taxon>
        <taxon>Eurotiomycetes</taxon>
        <taxon>Eurotiomycetidae</taxon>
        <taxon>Eurotiales</taxon>
        <taxon>Aspergillaceae</taxon>
        <taxon>Penicillium</taxon>
    </lineage>
</organism>
<name>A0A9W9MDI2_9EURO</name>
<evidence type="ECO:0000313" key="1">
    <source>
        <dbReference type="EMBL" id="KAJ5199166.1"/>
    </source>
</evidence>